<dbReference type="Pfam" id="PF10509">
    <property type="entry name" value="GalKase_gal_bdg"/>
    <property type="match status" value="1"/>
</dbReference>
<dbReference type="OrthoDB" id="4427597at2"/>
<reference evidence="4 5" key="1">
    <citation type="submission" date="2016-10" db="EMBL/GenBank/DDBJ databases">
        <authorList>
            <person name="de Groot N.N."/>
        </authorList>
    </citation>
    <scope>NUCLEOTIDE SEQUENCE [LARGE SCALE GENOMIC DNA]</scope>
    <source>
        <strain evidence="4 5">DSM 45434</strain>
    </source>
</reference>
<keyword evidence="5" id="KW-1185">Reference proteome</keyword>
<dbReference type="GO" id="GO:0005975">
    <property type="term" value="P:carbohydrate metabolic process"/>
    <property type="evidence" value="ECO:0007669"/>
    <property type="project" value="UniProtKB-ARBA"/>
</dbReference>
<keyword evidence="2" id="KW-0067">ATP-binding</keyword>
<accession>A0A1H1MBR8</accession>
<organism evidence="4 5">
    <name type="scientific">Corynebacterium timonense</name>
    <dbReference type="NCBI Taxonomy" id="441500"/>
    <lineage>
        <taxon>Bacteria</taxon>
        <taxon>Bacillati</taxon>
        <taxon>Actinomycetota</taxon>
        <taxon>Actinomycetes</taxon>
        <taxon>Mycobacteriales</taxon>
        <taxon>Corynebacteriaceae</taxon>
        <taxon>Corynebacterium</taxon>
    </lineage>
</organism>
<evidence type="ECO:0000256" key="1">
    <source>
        <dbReference type="ARBA" id="ARBA00022741"/>
    </source>
</evidence>
<keyword evidence="4" id="KW-0418">Kinase</keyword>
<dbReference type="InterPro" id="IPR014721">
    <property type="entry name" value="Ribsml_uS5_D2-typ_fold_subgr"/>
</dbReference>
<evidence type="ECO:0000313" key="4">
    <source>
        <dbReference type="EMBL" id="SDR84218.1"/>
    </source>
</evidence>
<proteinExistence type="predicted"/>
<dbReference type="SUPFAM" id="SSF54211">
    <property type="entry name" value="Ribosomal protein S5 domain 2-like"/>
    <property type="match status" value="1"/>
</dbReference>
<name>A0A1H1MBR8_9CORY</name>
<feature type="domain" description="Galactokinase N-terminal" evidence="3">
    <location>
        <begin position="18"/>
        <end position="66"/>
    </location>
</feature>
<dbReference type="eggNOG" id="COG0153">
    <property type="taxonomic scope" value="Bacteria"/>
</dbReference>
<dbReference type="AlphaFoldDB" id="A0A1H1MBR8"/>
<evidence type="ECO:0000313" key="5">
    <source>
        <dbReference type="Proteomes" id="UP000182237"/>
    </source>
</evidence>
<dbReference type="Gene3D" id="3.30.230.10">
    <property type="match status" value="1"/>
</dbReference>
<dbReference type="InterPro" id="IPR019539">
    <property type="entry name" value="GalKase_N"/>
</dbReference>
<dbReference type="Proteomes" id="UP000182237">
    <property type="component" value="Chromosome I"/>
</dbReference>
<keyword evidence="1" id="KW-0547">Nucleotide-binding</keyword>
<gene>
    <name evidence="4" type="ORF">SAMN04488539_0489</name>
</gene>
<keyword evidence="4" id="KW-0808">Transferase</keyword>
<dbReference type="InterPro" id="IPR020568">
    <property type="entry name" value="Ribosomal_Su5_D2-typ_SF"/>
</dbReference>
<protein>
    <submittedName>
        <fullName evidence="4">Galactokinase</fullName>
    </submittedName>
</protein>
<evidence type="ECO:0000256" key="2">
    <source>
        <dbReference type="ARBA" id="ARBA00022840"/>
    </source>
</evidence>
<dbReference type="STRING" id="1203190.GCA_000312345_00287"/>
<dbReference type="PRINTS" id="PR00959">
    <property type="entry name" value="MEVGALKINASE"/>
</dbReference>
<evidence type="ECO:0000259" key="3">
    <source>
        <dbReference type="Pfam" id="PF10509"/>
    </source>
</evidence>
<dbReference type="GO" id="GO:0016301">
    <property type="term" value="F:kinase activity"/>
    <property type="evidence" value="ECO:0007669"/>
    <property type="project" value="UniProtKB-KW"/>
</dbReference>
<sequence>MAVWAADETSPAARAADLHREVTGHAPLRCASAPGTWVLIGENVDHFGGVTLLGLTSLRAAAAISPREDDTISIELSGPDGYSISSTGTLEDLQEEGSLDRLTRRAVGLVSLLASRQVISRDTRGLDISLVTDILPGAGLGSLYAGDAALALALAGGDPEVDDAPFRARLAEICSHNVTVNSPLAVLRARHTAALRGTSGTISVVDYADGSVTQAPHPGKLGVRIFAVTESWGEPYDRQTQRIAERRAFIDAACANFGVDSLRQLPNAAERVVEWVEARRQVNGPDSAPDPEAARSWVRFCETETMRSLATAKALRSRRDNELFTLLNSASEKHDLDTPDALVSDLLSRGARSARPAAAGNSPAALAFVPLREAEAFLRSAAADYEVVEVLPGEVARLEDAAE</sequence>
<dbReference type="RefSeq" id="WP_040420809.1">
    <property type="nucleotide sequence ID" value="NZ_LT629765.1"/>
</dbReference>
<dbReference type="EMBL" id="LT629765">
    <property type="protein sequence ID" value="SDR84218.1"/>
    <property type="molecule type" value="Genomic_DNA"/>
</dbReference>
<dbReference type="GO" id="GO:0005524">
    <property type="term" value="F:ATP binding"/>
    <property type="evidence" value="ECO:0007669"/>
    <property type="project" value="UniProtKB-KW"/>
</dbReference>